<reference evidence="1" key="1">
    <citation type="submission" date="2023-05" db="EMBL/GenBank/DDBJ databases">
        <title>Nepenthes gracilis genome sequencing.</title>
        <authorList>
            <person name="Fukushima K."/>
        </authorList>
    </citation>
    <scope>NUCLEOTIDE SEQUENCE</scope>
    <source>
        <strain evidence="1">SING2019-196</strain>
    </source>
</reference>
<proteinExistence type="predicted"/>
<dbReference type="GO" id="GO:0016491">
    <property type="term" value="F:oxidoreductase activity"/>
    <property type="evidence" value="ECO:0007669"/>
    <property type="project" value="InterPro"/>
</dbReference>
<evidence type="ECO:0000313" key="1">
    <source>
        <dbReference type="EMBL" id="GMH10415.1"/>
    </source>
</evidence>
<dbReference type="GO" id="GO:0008270">
    <property type="term" value="F:zinc ion binding"/>
    <property type="evidence" value="ECO:0007669"/>
    <property type="project" value="InterPro"/>
</dbReference>
<keyword evidence="2" id="KW-1185">Reference proteome</keyword>
<organism evidence="1 2">
    <name type="scientific">Nepenthes gracilis</name>
    <name type="common">Slender pitcher plant</name>
    <dbReference type="NCBI Taxonomy" id="150966"/>
    <lineage>
        <taxon>Eukaryota</taxon>
        <taxon>Viridiplantae</taxon>
        <taxon>Streptophyta</taxon>
        <taxon>Embryophyta</taxon>
        <taxon>Tracheophyta</taxon>
        <taxon>Spermatophyta</taxon>
        <taxon>Magnoliopsida</taxon>
        <taxon>eudicotyledons</taxon>
        <taxon>Gunneridae</taxon>
        <taxon>Pentapetalae</taxon>
        <taxon>Caryophyllales</taxon>
        <taxon>Nepenthaceae</taxon>
        <taxon>Nepenthes</taxon>
    </lineage>
</organism>
<dbReference type="AlphaFoldDB" id="A0AAD3SFF0"/>
<protein>
    <submittedName>
        <fullName evidence="1">Uncharacterized protein</fullName>
    </submittedName>
</protein>
<dbReference type="PROSITE" id="PS00059">
    <property type="entry name" value="ADH_ZINC"/>
    <property type="match status" value="1"/>
</dbReference>
<dbReference type="Gene3D" id="2.30.240.10">
    <property type="entry name" value="At5g01610-like"/>
    <property type="match status" value="1"/>
</dbReference>
<dbReference type="EMBL" id="BSYO01000010">
    <property type="protein sequence ID" value="GMH10415.1"/>
    <property type="molecule type" value="Genomic_DNA"/>
</dbReference>
<name>A0AAD3SFF0_NEPGR</name>
<gene>
    <name evidence="1" type="ORF">Nepgr_012256</name>
</gene>
<dbReference type="Proteomes" id="UP001279734">
    <property type="component" value="Unassembled WGS sequence"/>
</dbReference>
<dbReference type="PANTHER" id="PTHR31676">
    <property type="entry name" value="T31J12.3 PROTEIN-RELATED"/>
    <property type="match status" value="1"/>
</dbReference>
<dbReference type="Pfam" id="PF04398">
    <property type="entry name" value="DUF538"/>
    <property type="match status" value="1"/>
</dbReference>
<dbReference type="InterPro" id="IPR036758">
    <property type="entry name" value="At5g01610-like"/>
</dbReference>
<dbReference type="InterPro" id="IPR002328">
    <property type="entry name" value="ADH_Zn_CS"/>
</dbReference>
<evidence type="ECO:0000313" key="2">
    <source>
        <dbReference type="Proteomes" id="UP001279734"/>
    </source>
</evidence>
<accession>A0AAD3SFF0</accession>
<dbReference type="SUPFAM" id="SSF141562">
    <property type="entry name" value="At5g01610-like"/>
    <property type="match status" value="1"/>
</dbReference>
<dbReference type="PANTHER" id="PTHR31676:SF10">
    <property type="entry name" value="EXPRESSED PROTEIN"/>
    <property type="match status" value="1"/>
</dbReference>
<comment type="caution">
    <text evidence="1">The sequence shown here is derived from an EMBL/GenBank/DDBJ whole genome shotgun (WGS) entry which is preliminary data.</text>
</comment>
<sequence>MSLITEEIRSKATVYYGDDVCQQQAQRLLRESGLPDGLLPLHDIEECGHVAETNFVWLKQKNKTQHKFEKIGKLVSYANEVTAYAESGKIKKLTGVKAKELMFWITLVDISVTGVNGDKVNFRSIAGPSRTFPFEAFVIDDKDGKAIKQGHEINGVIAKEADQVAEINGGIAKEADRVDEV</sequence>
<dbReference type="InterPro" id="IPR007493">
    <property type="entry name" value="DUF538"/>
</dbReference>